<accession>A0A2T7ECT4</accession>
<dbReference type="Gramene" id="PUZ65643">
    <property type="protein sequence ID" value="PUZ65643"/>
    <property type="gene ID" value="GQ55_3G240700"/>
</dbReference>
<evidence type="ECO:0000313" key="2">
    <source>
        <dbReference type="EMBL" id="PUZ65643.1"/>
    </source>
</evidence>
<evidence type="ECO:0000256" key="1">
    <source>
        <dbReference type="SAM" id="MobiDB-lite"/>
    </source>
</evidence>
<feature type="region of interest" description="Disordered" evidence="1">
    <location>
        <begin position="92"/>
        <end position="122"/>
    </location>
</feature>
<proteinExistence type="predicted"/>
<keyword evidence="3" id="KW-1185">Reference proteome</keyword>
<protein>
    <submittedName>
        <fullName evidence="2">Uncharacterized protein</fullName>
    </submittedName>
</protein>
<dbReference type="AlphaFoldDB" id="A0A2T7ECT4"/>
<gene>
    <name evidence="2" type="ORF">GQ55_3G240700</name>
</gene>
<evidence type="ECO:0000313" key="3">
    <source>
        <dbReference type="Proteomes" id="UP000244336"/>
    </source>
</evidence>
<dbReference type="Proteomes" id="UP000244336">
    <property type="component" value="Chromosome 3"/>
</dbReference>
<feature type="compositionally biased region" description="Polar residues" evidence="1">
    <location>
        <begin position="7"/>
        <end position="17"/>
    </location>
</feature>
<name>A0A2T7ECT4_9POAL</name>
<reference evidence="2 3" key="1">
    <citation type="submission" date="2018-04" db="EMBL/GenBank/DDBJ databases">
        <title>WGS assembly of Panicum hallii var. hallii HAL2.</title>
        <authorList>
            <person name="Lovell J."/>
            <person name="Jenkins J."/>
            <person name="Lowry D."/>
            <person name="Mamidi S."/>
            <person name="Sreedasyam A."/>
            <person name="Weng X."/>
            <person name="Barry K."/>
            <person name="Bonette J."/>
            <person name="Campitelli B."/>
            <person name="Daum C."/>
            <person name="Gordon S."/>
            <person name="Gould B."/>
            <person name="Lipzen A."/>
            <person name="MacQueen A."/>
            <person name="Palacio-Mejia J."/>
            <person name="Plott C."/>
            <person name="Shakirov E."/>
            <person name="Shu S."/>
            <person name="Yoshinaga Y."/>
            <person name="Zane M."/>
            <person name="Rokhsar D."/>
            <person name="Grimwood J."/>
            <person name="Schmutz J."/>
            <person name="Juenger T."/>
        </authorList>
    </citation>
    <scope>NUCLEOTIDE SEQUENCE [LARGE SCALE GENOMIC DNA]</scope>
    <source>
        <strain evidence="3">cv. HAL2</strain>
    </source>
</reference>
<dbReference type="PANTHER" id="PTHR38527:SF4">
    <property type="entry name" value="OS05G0461600 PROTEIN"/>
    <property type="match status" value="1"/>
</dbReference>
<feature type="region of interest" description="Disordered" evidence="1">
    <location>
        <begin position="1"/>
        <end position="79"/>
    </location>
</feature>
<dbReference type="OrthoDB" id="631276at2759"/>
<dbReference type="PANTHER" id="PTHR38527">
    <property type="entry name" value="OS01G0838200 PROTEIN"/>
    <property type="match status" value="1"/>
</dbReference>
<organism evidence="2 3">
    <name type="scientific">Panicum hallii var. hallii</name>
    <dbReference type="NCBI Taxonomy" id="1504633"/>
    <lineage>
        <taxon>Eukaryota</taxon>
        <taxon>Viridiplantae</taxon>
        <taxon>Streptophyta</taxon>
        <taxon>Embryophyta</taxon>
        <taxon>Tracheophyta</taxon>
        <taxon>Spermatophyta</taxon>
        <taxon>Magnoliopsida</taxon>
        <taxon>Liliopsida</taxon>
        <taxon>Poales</taxon>
        <taxon>Poaceae</taxon>
        <taxon>PACMAD clade</taxon>
        <taxon>Panicoideae</taxon>
        <taxon>Panicodae</taxon>
        <taxon>Paniceae</taxon>
        <taxon>Panicinae</taxon>
        <taxon>Panicum</taxon>
        <taxon>Panicum sect. Panicum</taxon>
    </lineage>
</organism>
<dbReference type="EMBL" id="CM009751">
    <property type="protein sequence ID" value="PUZ65643.1"/>
    <property type="molecule type" value="Genomic_DNA"/>
</dbReference>
<sequence length="147" mass="16012">MLAGWPQQYSTTQQYRTPSYIRPRLPPALFSNPDAPKPSDQPLLTHSVPHTPPCLRDLRARPMSSQRPGRHQRRASQSVFVLPENLATLDVDAAAEAGGNKAGPDGSGAEQQARPPVGRHRRAMSVAVASRDLELIKEDLGSYKIGA</sequence>